<dbReference type="InterPro" id="IPR036396">
    <property type="entry name" value="Cyt_P450_sf"/>
</dbReference>
<dbReference type="GO" id="GO:0016705">
    <property type="term" value="F:oxidoreductase activity, acting on paired donors, with incorporation or reduction of molecular oxygen"/>
    <property type="evidence" value="ECO:0007669"/>
    <property type="project" value="InterPro"/>
</dbReference>
<evidence type="ECO:0000256" key="2">
    <source>
        <dbReference type="RuleBase" id="RU000461"/>
    </source>
</evidence>
<keyword evidence="2" id="KW-0408">Iron</keyword>
<dbReference type="OrthoDB" id="3455208at2"/>
<dbReference type="Gene3D" id="1.10.630.10">
    <property type="entry name" value="Cytochrome P450"/>
    <property type="match status" value="1"/>
</dbReference>
<sequence>MEGAAPTDGVPWFDVTGPDFAITSAAVHAARERSWYARTEYGLAVLRHAETEELLKHPLLRQGSVSWLARNGVTEGPLADWWASWVLHQEGAEHRRLRRLMNPAFSARAATALLPRFRALAGELTDVFADRGGCEFVAEFAEPYAARVIAVLLGLPEPEWPVVARESGVLGLAMTVNVRRDLDRIERALAALYAYADELIADRRRRERDDFVSRLVRAGGPAADRGRDRDRDRLSDAELRDGLVLLIFGGFDTTRNQLGLALRTFARHPAQWRLLAERPELGAAAAEEVMRVNPTVRWITREALADFTFQGLDIPAGTTVQLWSESAGTDPRAHGPYSFDITAERAPHFGFGGGVHHCLGHFVARGDMAEALPVLARRLRDLRIGEGAVQLPDSGNTGPVRLPLLFTPAP</sequence>
<keyword evidence="2" id="KW-0349">Heme</keyword>
<keyword evidence="2" id="KW-0560">Oxidoreductase</keyword>
<organism evidence="3 4">
    <name type="scientific">Streptomyces qinzhouensis</name>
    <dbReference type="NCBI Taxonomy" id="2599401"/>
    <lineage>
        <taxon>Bacteria</taxon>
        <taxon>Bacillati</taxon>
        <taxon>Actinomycetota</taxon>
        <taxon>Actinomycetes</taxon>
        <taxon>Kitasatosporales</taxon>
        <taxon>Streptomycetaceae</taxon>
        <taxon>Streptomyces</taxon>
    </lineage>
</organism>
<keyword evidence="2" id="KW-0503">Monooxygenase</keyword>
<dbReference type="GO" id="GO:0020037">
    <property type="term" value="F:heme binding"/>
    <property type="evidence" value="ECO:0007669"/>
    <property type="project" value="InterPro"/>
</dbReference>
<dbReference type="GO" id="GO:0005506">
    <property type="term" value="F:iron ion binding"/>
    <property type="evidence" value="ECO:0007669"/>
    <property type="project" value="InterPro"/>
</dbReference>
<dbReference type="InterPro" id="IPR001128">
    <property type="entry name" value="Cyt_P450"/>
</dbReference>
<dbReference type="Pfam" id="PF00067">
    <property type="entry name" value="p450"/>
    <property type="match status" value="1"/>
</dbReference>
<reference evidence="3 4" key="1">
    <citation type="submission" date="2019-07" db="EMBL/GenBank/DDBJ databases">
        <authorList>
            <person name="Zhu P."/>
        </authorList>
    </citation>
    <scope>NUCLEOTIDE SEQUENCE [LARGE SCALE GENOMIC DNA]</scope>
    <source>
        <strain evidence="3 4">SSL-25</strain>
    </source>
</reference>
<accession>A0A5B8ILK2</accession>
<name>A0A5B8ILK2_9ACTN</name>
<dbReference type="PROSITE" id="PS00086">
    <property type="entry name" value="CYTOCHROME_P450"/>
    <property type="match status" value="1"/>
</dbReference>
<comment type="similarity">
    <text evidence="1 2">Belongs to the cytochrome P450 family.</text>
</comment>
<dbReference type="KEGG" id="sqz:FQU76_19830"/>
<dbReference type="RefSeq" id="WP_146481684.1">
    <property type="nucleotide sequence ID" value="NZ_CP042266.1"/>
</dbReference>
<dbReference type="PRINTS" id="PR00359">
    <property type="entry name" value="BP450"/>
</dbReference>
<evidence type="ECO:0000313" key="3">
    <source>
        <dbReference type="EMBL" id="QDY78369.1"/>
    </source>
</evidence>
<evidence type="ECO:0000313" key="4">
    <source>
        <dbReference type="Proteomes" id="UP000320580"/>
    </source>
</evidence>
<dbReference type="Proteomes" id="UP000320580">
    <property type="component" value="Chromosome"/>
</dbReference>
<dbReference type="InterPro" id="IPR017972">
    <property type="entry name" value="Cyt_P450_CS"/>
</dbReference>
<protein>
    <submittedName>
        <fullName evidence="3">Cytochrome P450</fullName>
    </submittedName>
</protein>
<dbReference type="SUPFAM" id="SSF48264">
    <property type="entry name" value="Cytochrome P450"/>
    <property type="match status" value="1"/>
</dbReference>
<proteinExistence type="inferred from homology"/>
<dbReference type="PANTHER" id="PTHR46696">
    <property type="entry name" value="P450, PUTATIVE (EUROFUNG)-RELATED"/>
    <property type="match status" value="1"/>
</dbReference>
<dbReference type="GO" id="GO:0004497">
    <property type="term" value="F:monooxygenase activity"/>
    <property type="evidence" value="ECO:0007669"/>
    <property type="project" value="UniProtKB-KW"/>
</dbReference>
<gene>
    <name evidence="3" type="ORF">FQU76_19830</name>
</gene>
<dbReference type="EMBL" id="CP042266">
    <property type="protein sequence ID" value="QDY78369.1"/>
    <property type="molecule type" value="Genomic_DNA"/>
</dbReference>
<evidence type="ECO:0000256" key="1">
    <source>
        <dbReference type="ARBA" id="ARBA00010617"/>
    </source>
</evidence>
<keyword evidence="2" id="KW-0479">Metal-binding</keyword>
<keyword evidence="4" id="KW-1185">Reference proteome</keyword>
<dbReference type="PANTHER" id="PTHR46696:SF1">
    <property type="entry name" value="CYTOCHROME P450 YJIB-RELATED"/>
    <property type="match status" value="1"/>
</dbReference>
<dbReference type="InterPro" id="IPR002397">
    <property type="entry name" value="Cyt_P450_B"/>
</dbReference>
<dbReference type="AlphaFoldDB" id="A0A5B8ILK2"/>